<feature type="domain" description="Zinc finger/thioredoxin putative" evidence="2">
    <location>
        <begin position="3"/>
        <end position="38"/>
    </location>
</feature>
<feature type="compositionally biased region" description="Basic and acidic residues" evidence="1">
    <location>
        <begin position="208"/>
        <end position="221"/>
    </location>
</feature>
<dbReference type="RefSeq" id="WP_402697853.1">
    <property type="nucleotide sequence ID" value="NZ_JBIUZV010000001.1"/>
</dbReference>
<dbReference type="EMBL" id="JBIUZV010000001">
    <property type="protein sequence ID" value="MFJ3044193.1"/>
    <property type="molecule type" value="Genomic_DNA"/>
</dbReference>
<feature type="region of interest" description="Disordered" evidence="1">
    <location>
        <begin position="83"/>
        <end position="112"/>
    </location>
</feature>
<dbReference type="Pfam" id="PF13719">
    <property type="entry name" value="Zn_ribbon_5"/>
    <property type="match status" value="1"/>
</dbReference>
<accession>A0ABW8EV58</accession>
<evidence type="ECO:0000313" key="3">
    <source>
        <dbReference type="EMBL" id="MFJ3044193.1"/>
    </source>
</evidence>
<keyword evidence="4" id="KW-1185">Reference proteome</keyword>
<organism evidence="3 4">
    <name type="scientific">Herbaspirillum chlorophenolicum</name>
    <dbReference type="NCBI Taxonomy" id="211589"/>
    <lineage>
        <taxon>Bacteria</taxon>
        <taxon>Pseudomonadati</taxon>
        <taxon>Pseudomonadota</taxon>
        <taxon>Betaproteobacteria</taxon>
        <taxon>Burkholderiales</taxon>
        <taxon>Oxalobacteraceae</taxon>
        <taxon>Herbaspirillum</taxon>
    </lineage>
</organism>
<dbReference type="InterPro" id="IPR011723">
    <property type="entry name" value="Znf/thioredoxin_put"/>
</dbReference>
<feature type="compositionally biased region" description="Basic and acidic residues" evidence="1">
    <location>
        <begin position="159"/>
        <end position="169"/>
    </location>
</feature>
<sequence>MALATQCPHCFTIFRVAGDQLKLRGGLVRCGSCKQVFNGNEYLVEASVSDGYYQPAPGSKAQAASAAMPVAKSTAAPAAVMGTPPATHSPVPEVNTPVPAAPPPSAPATTASAPVPAIAEPNVFRSPDNPGYIPDLSMPLRTSEQADRFPLPLTPSDANHIDDQHEPHAPDTGALAEAEQLPGAAPLAGTSDENPFTAYERAAARTATSEESHSDQDRADAGQEQEDAYDETDEPAFVKKAERKERLGHVTKIVMMVLAGAMVPILLLQSTYYWRNQLAVAVPPLLPMLNGMCAAFHCTVGLPAEIDRLSLESNELQVVPPNQNIYALSLVLRNRSDTPQAWPYIELTLNNDDEKPVVRRVFRPREYLAKPQQPDNGIAGESEQQIKLTFELNDVLVSGYHIYLFYP</sequence>
<dbReference type="Pfam" id="PF11906">
    <property type="entry name" value="DUF3426"/>
    <property type="match status" value="1"/>
</dbReference>
<proteinExistence type="predicted"/>
<dbReference type="InterPro" id="IPR021834">
    <property type="entry name" value="DUF3426"/>
</dbReference>
<feature type="region of interest" description="Disordered" evidence="1">
    <location>
        <begin position="147"/>
        <end position="170"/>
    </location>
</feature>
<name>A0ABW8EV58_9BURK</name>
<gene>
    <name evidence="3" type="ORF">ACIPEN_00050</name>
</gene>
<comment type="caution">
    <text evidence="3">The sequence shown here is derived from an EMBL/GenBank/DDBJ whole genome shotgun (WGS) entry which is preliminary data.</text>
</comment>
<dbReference type="NCBIfam" id="TIGR02098">
    <property type="entry name" value="MJ0042_CXXC"/>
    <property type="match status" value="1"/>
</dbReference>
<evidence type="ECO:0000313" key="4">
    <source>
        <dbReference type="Proteomes" id="UP001617427"/>
    </source>
</evidence>
<dbReference type="Proteomes" id="UP001617427">
    <property type="component" value="Unassembled WGS sequence"/>
</dbReference>
<feature type="compositionally biased region" description="Acidic residues" evidence="1">
    <location>
        <begin position="223"/>
        <end position="234"/>
    </location>
</feature>
<feature type="region of interest" description="Disordered" evidence="1">
    <location>
        <begin position="203"/>
        <end position="240"/>
    </location>
</feature>
<protein>
    <submittedName>
        <fullName evidence="3">DUF3426 domain-containing protein</fullName>
    </submittedName>
</protein>
<evidence type="ECO:0000256" key="1">
    <source>
        <dbReference type="SAM" id="MobiDB-lite"/>
    </source>
</evidence>
<evidence type="ECO:0000259" key="2">
    <source>
        <dbReference type="Pfam" id="PF13719"/>
    </source>
</evidence>
<reference evidence="3 4" key="1">
    <citation type="submission" date="2024-10" db="EMBL/GenBank/DDBJ databases">
        <title>The Natural Products Discovery Center: Release of the First 8490 Sequenced Strains for Exploring Actinobacteria Biosynthetic Diversity.</title>
        <authorList>
            <person name="Kalkreuter E."/>
            <person name="Kautsar S.A."/>
            <person name="Yang D."/>
            <person name="Bader C.D."/>
            <person name="Teijaro C.N."/>
            <person name="Fluegel L."/>
            <person name="Davis C.M."/>
            <person name="Simpson J.R."/>
            <person name="Lauterbach L."/>
            <person name="Steele A.D."/>
            <person name="Gui C."/>
            <person name="Meng S."/>
            <person name="Li G."/>
            <person name="Viehrig K."/>
            <person name="Ye F."/>
            <person name="Su P."/>
            <person name="Kiefer A.F."/>
            <person name="Nichols A."/>
            <person name="Cepeda A.J."/>
            <person name="Yan W."/>
            <person name="Fan B."/>
            <person name="Jiang Y."/>
            <person name="Adhikari A."/>
            <person name="Zheng C.-J."/>
            <person name="Schuster L."/>
            <person name="Cowan T.M."/>
            <person name="Smanski M.J."/>
            <person name="Chevrette M.G."/>
            <person name="De Carvalho L.P.S."/>
            <person name="Shen B."/>
        </authorList>
    </citation>
    <scope>NUCLEOTIDE SEQUENCE [LARGE SCALE GENOMIC DNA]</scope>
    <source>
        <strain evidence="3 4">NPDC087045</strain>
    </source>
</reference>